<gene>
    <name evidence="5" type="ORF">NSCI0253_LOCUS43960</name>
</gene>
<dbReference type="InterPro" id="IPR050088">
    <property type="entry name" value="IspD/TarI_cytidylyltransf_bact"/>
</dbReference>
<dbReference type="InterPro" id="IPR001228">
    <property type="entry name" value="IspD"/>
</dbReference>
<dbReference type="Pfam" id="PF01128">
    <property type="entry name" value="IspD"/>
    <property type="match status" value="1"/>
</dbReference>
<evidence type="ECO:0000256" key="1">
    <source>
        <dbReference type="ARBA" id="ARBA00009789"/>
    </source>
</evidence>
<dbReference type="SUPFAM" id="SSF53448">
    <property type="entry name" value="Nucleotide-diphospho-sugar transferases"/>
    <property type="match status" value="1"/>
</dbReference>
<evidence type="ECO:0000256" key="2">
    <source>
        <dbReference type="ARBA" id="ARBA00022679"/>
    </source>
</evidence>
<dbReference type="PANTHER" id="PTHR32125">
    <property type="entry name" value="2-C-METHYL-D-ERYTHRITOL 4-PHOSPHATE CYTIDYLYLTRANSFERASE, CHLOROPLASTIC"/>
    <property type="match status" value="1"/>
</dbReference>
<evidence type="ECO:0000256" key="3">
    <source>
        <dbReference type="ARBA" id="ARBA00022695"/>
    </source>
</evidence>
<reference evidence="5" key="1">
    <citation type="submission" date="2021-01" db="EMBL/GenBank/DDBJ databases">
        <authorList>
            <person name="Corre E."/>
            <person name="Pelletier E."/>
            <person name="Niang G."/>
            <person name="Scheremetjew M."/>
            <person name="Finn R."/>
            <person name="Kale V."/>
            <person name="Holt S."/>
            <person name="Cochrane G."/>
            <person name="Meng A."/>
            <person name="Brown T."/>
            <person name="Cohen L."/>
        </authorList>
    </citation>
    <scope>NUCLEOTIDE SEQUENCE</scope>
</reference>
<dbReference type="InterPro" id="IPR034683">
    <property type="entry name" value="IspD/TarI"/>
</dbReference>
<keyword evidence="3" id="KW-0548">Nucleotidyltransferase</keyword>
<protein>
    <recommendedName>
        <fullName evidence="4">2-C-methyl-D-erythritol 4-phosphate cytidylyltransferase, chloroplastic</fullName>
    </recommendedName>
</protein>
<dbReference type="FunFam" id="3.90.550.10:FF:000003">
    <property type="entry name" value="2-C-methyl-D-erythritol 4-phosphate cytidylyltransferase"/>
    <property type="match status" value="1"/>
</dbReference>
<evidence type="ECO:0000313" key="5">
    <source>
        <dbReference type="EMBL" id="CAD8869604.1"/>
    </source>
</evidence>
<dbReference type="Gene3D" id="3.90.550.10">
    <property type="entry name" value="Spore Coat Polysaccharide Biosynthesis Protein SpsA, Chain A"/>
    <property type="match status" value="1"/>
</dbReference>
<dbReference type="CDD" id="cd02516">
    <property type="entry name" value="CDP-ME_synthetase"/>
    <property type="match status" value="1"/>
</dbReference>
<evidence type="ECO:0000256" key="4">
    <source>
        <dbReference type="ARBA" id="ARBA00069967"/>
    </source>
</evidence>
<dbReference type="NCBIfam" id="TIGR00453">
    <property type="entry name" value="ispD"/>
    <property type="match status" value="1"/>
</dbReference>
<accession>A0A7S1AYR1</accession>
<dbReference type="EMBL" id="HBFQ01061999">
    <property type="protein sequence ID" value="CAD8869604.1"/>
    <property type="molecule type" value="Transcribed_RNA"/>
</dbReference>
<dbReference type="PANTHER" id="PTHR32125:SF4">
    <property type="entry name" value="2-C-METHYL-D-ERYTHRITOL 4-PHOSPHATE CYTIDYLYLTRANSFERASE, CHLOROPLASTIC"/>
    <property type="match status" value="1"/>
</dbReference>
<name>A0A7S1AYR1_NOCSC</name>
<keyword evidence="2" id="KW-0808">Transferase</keyword>
<dbReference type="HAMAP" id="MF_00108">
    <property type="entry name" value="IspD"/>
    <property type="match status" value="1"/>
</dbReference>
<dbReference type="AlphaFoldDB" id="A0A7S1AYR1"/>
<organism evidence="5">
    <name type="scientific">Noctiluca scintillans</name>
    <name type="common">Sea sparkle</name>
    <name type="synonym">Red tide dinoflagellate</name>
    <dbReference type="NCBI Taxonomy" id="2966"/>
    <lineage>
        <taxon>Eukaryota</taxon>
        <taxon>Sar</taxon>
        <taxon>Alveolata</taxon>
        <taxon>Dinophyceae</taxon>
        <taxon>Noctilucales</taxon>
        <taxon>Noctilucaceae</taxon>
        <taxon>Noctiluca</taxon>
    </lineage>
</organism>
<dbReference type="GO" id="GO:0008299">
    <property type="term" value="P:isoprenoid biosynthetic process"/>
    <property type="evidence" value="ECO:0007669"/>
    <property type="project" value="InterPro"/>
</dbReference>
<sequence length="297" mass="32641">MPSEGCPRSVLRQPFGHATYPRDLPRIESQSDAPVVRFILLGLAAAFVGKRSLRTTRRCQPDGRSASQGDVGVILLSAGVGKRMGANIPKQYVKLLGKEIALRSLDVFLKCGDVGEIVIVCSNEWRSVFSDYVGSGVRPTIKYAEGGAERQDSVKNGLRQIRSEYVAVHDSARPLVTVAEVEKVVADAHEYGAALLAVPTKATIKQSQVENGKHFVAHTPDRNTMWEAHTPQVFRTELLRRGFKHAQEHDFLVTDDASLTEHLCHSVKLTEGEYTNIKATTPEDINVAEAVLRSRAC</sequence>
<proteinExistence type="inferred from homology"/>
<dbReference type="InterPro" id="IPR029044">
    <property type="entry name" value="Nucleotide-diphossugar_trans"/>
</dbReference>
<dbReference type="GO" id="GO:0050518">
    <property type="term" value="F:2-C-methyl-D-erythritol 4-phosphate cytidylyltransferase activity"/>
    <property type="evidence" value="ECO:0007669"/>
    <property type="project" value="InterPro"/>
</dbReference>
<comment type="similarity">
    <text evidence="1">Belongs to the IspD/TarI cytidylyltransferase family. IspD subfamily.</text>
</comment>